<dbReference type="AlphaFoldDB" id="F2U8V3"/>
<gene>
    <name evidence="2" type="ORF">PTSG_04869</name>
</gene>
<dbReference type="eggNOG" id="ENOG502S90V">
    <property type="taxonomic scope" value="Eukaryota"/>
</dbReference>
<dbReference type="Gene3D" id="1.10.1070.11">
    <property type="entry name" value="Phosphatidylinositol 3-/4-kinase, catalytic domain"/>
    <property type="match status" value="1"/>
</dbReference>
<dbReference type="KEGG" id="sre:PTSG_04869"/>
<sequence>MSREAKKRILQQAAEFLAQQEQGGSVGDAAEECPGSEECWTICAKLEAAARGKTDPQSVDAPSIRELLPCAPPPAKPASEEPSRFKWKTSLDEKFEFDFYKAIPRKRIDNLSWGSGVRGVQRSSAGSEGVFFVAFRDTDEAVVIKGSRNIAAEAFAGFLALKLGLKSPDFRIISVAAREAQAMMHTFREVDHLGLAHAVLSKQSFLLIKNFVRGVNLGQVKEADLIKVFGEPGAFTDGGRERFKELAALLLLDVLCNNGDRFPLIWDNRGNPGNVMFARSNGQVIAIDNNICAVDEATYADQHREYLSKVENLIHLTARHTDEGTEAPQFHRVRDKVIEYCNYDYGLDGSLLIQQEFLHLVQDVPDDWLTEDELAHWVAALSNFTPPLVGIHAVSAKFVMAVWNTLRESAQA</sequence>
<dbReference type="InterPro" id="IPR011009">
    <property type="entry name" value="Kinase-like_dom_sf"/>
</dbReference>
<reference evidence="2" key="1">
    <citation type="submission" date="2009-08" db="EMBL/GenBank/DDBJ databases">
        <title>Annotation of Salpingoeca rosetta.</title>
        <authorList>
            <consortium name="The Broad Institute Genome Sequencing Platform"/>
            <person name="Russ C."/>
            <person name="Cuomo C."/>
            <person name="Burger G."/>
            <person name="Gray M.W."/>
            <person name="Holland P.W.H."/>
            <person name="King N."/>
            <person name="Lang F.B.F."/>
            <person name="Roger A.J."/>
            <person name="Ruiz-Trillo I."/>
            <person name="Young S.K."/>
            <person name="Zeng Q."/>
            <person name="Gargeya S."/>
            <person name="Alvarado L."/>
            <person name="Berlin A."/>
            <person name="Chapman S.B."/>
            <person name="Chen Z."/>
            <person name="Freedman E."/>
            <person name="Gellesch M."/>
            <person name="Goldberg J."/>
            <person name="Griggs A."/>
            <person name="Gujja S."/>
            <person name="Heilman E."/>
            <person name="Heiman D."/>
            <person name="Howarth C."/>
            <person name="Mehta T."/>
            <person name="Neiman D."/>
            <person name="Pearson M."/>
            <person name="Roberts A."/>
            <person name="Saif S."/>
            <person name="Shea T."/>
            <person name="Shenoy N."/>
            <person name="Sisk P."/>
            <person name="Stolte C."/>
            <person name="Sykes S."/>
            <person name="White J."/>
            <person name="Yandava C."/>
            <person name="Haas B."/>
            <person name="Nusbaum C."/>
            <person name="Birren B."/>
        </authorList>
    </citation>
    <scope>NUCLEOTIDE SEQUENCE [LARGE SCALE GENOMIC DNA]</scope>
    <source>
        <strain evidence="2">ATCC 50818</strain>
    </source>
</reference>
<proteinExistence type="predicted"/>
<dbReference type="STRING" id="946362.F2U8V3"/>
<protein>
    <recommendedName>
        <fullName evidence="1">Actin-fragmin kinase catalytic domain-containing protein</fullName>
    </recommendedName>
</protein>
<dbReference type="InParanoid" id="F2U8V3"/>
<dbReference type="SUPFAM" id="SSF56112">
    <property type="entry name" value="Protein kinase-like (PK-like)"/>
    <property type="match status" value="1"/>
</dbReference>
<name>F2U8V3_SALR5</name>
<dbReference type="EMBL" id="GL832965">
    <property type="protein sequence ID" value="EGD73156.1"/>
    <property type="molecule type" value="Genomic_DNA"/>
</dbReference>
<evidence type="ECO:0000259" key="1">
    <source>
        <dbReference type="Pfam" id="PF09192"/>
    </source>
</evidence>
<dbReference type="Pfam" id="PF09192">
    <property type="entry name" value="Act-Frag_cataly"/>
    <property type="match status" value="1"/>
</dbReference>
<evidence type="ECO:0000313" key="3">
    <source>
        <dbReference type="Proteomes" id="UP000007799"/>
    </source>
</evidence>
<dbReference type="InterPro" id="IPR015275">
    <property type="entry name" value="Actin-fragmin_kin_cat_dom"/>
</dbReference>
<evidence type="ECO:0000313" key="2">
    <source>
        <dbReference type="EMBL" id="EGD73156.1"/>
    </source>
</evidence>
<dbReference type="OrthoDB" id="428586at2759"/>
<keyword evidence="3" id="KW-1185">Reference proteome</keyword>
<dbReference type="Proteomes" id="UP000007799">
    <property type="component" value="Unassembled WGS sequence"/>
</dbReference>
<dbReference type="GeneID" id="16074767"/>
<dbReference type="PANTHER" id="PTHR38737">
    <property type="entry name" value="ACTIN-FRAGMIN KINASE DDB_G0279609-RELATED"/>
    <property type="match status" value="1"/>
</dbReference>
<dbReference type="InterPro" id="IPR037469">
    <property type="entry name" value="Put_AFK"/>
</dbReference>
<dbReference type="InterPro" id="IPR036940">
    <property type="entry name" value="PI3/4_kinase_cat_sf"/>
</dbReference>
<organism evidence="3">
    <name type="scientific">Salpingoeca rosetta (strain ATCC 50818 / BSB-021)</name>
    <dbReference type="NCBI Taxonomy" id="946362"/>
    <lineage>
        <taxon>Eukaryota</taxon>
        <taxon>Choanoflagellata</taxon>
        <taxon>Craspedida</taxon>
        <taxon>Salpingoecidae</taxon>
        <taxon>Salpingoeca</taxon>
    </lineage>
</organism>
<dbReference type="RefSeq" id="XP_004994187.1">
    <property type="nucleotide sequence ID" value="XM_004994130.1"/>
</dbReference>
<dbReference type="PANTHER" id="PTHR38737:SF1">
    <property type="entry name" value="ACTIN-FRAGMIN KINASE DDB_G0279609-RELATED"/>
    <property type="match status" value="1"/>
</dbReference>
<dbReference type="OMA" id="YYFQGER"/>
<accession>F2U8V3</accession>
<feature type="domain" description="Actin-fragmin kinase catalytic" evidence="1">
    <location>
        <begin position="97"/>
        <end position="344"/>
    </location>
</feature>
<dbReference type="CDD" id="cd05124">
    <property type="entry name" value="AFK"/>
    <property type="match status" value="1"/>
</dbReference>
<dbReference type="Gene3D" id="3.30.1010.10">
    <property type="entry name" value="Phosphatidylinositol 3-kinase Catalytic Subunit, Chain A, domain 4"/>
    <property type="match status" value="1"/>
</dbReference>